<sequence>MSNLNSYPDASELFEFFCTEPSFFDGEKGHFAYEISVGSEGVLIFSFSVVEGWVQTVLKFKDNVVTKFLSEGISEVWISTGTDNALCARGGFNGSTVALRLRVYPDLCIDWSILED</sequence>
<reference evidence="1 2" key="1">
    <citation type="journal article" date="2020" name="Front. Microbiol.">
        <title>Genetic Organization of the aprX-lipA2 Operon Affects the Proteolytic Potential of Pseudomonas Species in Milk.</title>
        <authorList>
            <person name="Maier C."/>
            <person name="Huptas C."/>
            <person name="von Neubeck M."/>
            <person name="Scherer S."/>
            <person name="Wenning M."/>
            <person name="Lucking G."/>
        </authorList>
    </citation>
    <scope>NUCLEOTIDE SEQUENCE [LARGE SCALE GENOMIC DNA]</scope>
    <source>
        <strain evidence="1 2">WS 5114</strain>
    </source>
</reference>
<name>A0AB36CQZ9_9PSED</name>
<proteinExistence type="predicted"/>
<dbReference type="AlphaFoldDB" id="A0AB36CQZ9"/>
<evidence type="ECO:0000313" key="1">
    <source>
        <dbReference type="EMBL" id="NMZ77721.1"/>
    </source>
</evidence>
<dbReference type="CDD" id="cd20698">
    <property type="entry name" value="CdiI_Kp-like"/>
    <property type="match status" value="1"/>
</dbReference>
<dbReference type="Proteomes" id="UP000548707">
    <property type="component" value="Unassembled WGS sequence"/>
</dbReference>
<protein>
    <recommendedName>
        <fullName evidence="3">Immunity protein 50 of polymorphic toxin system</fullName>
    </recommendedName>
</protein>
<gene>
    <name evidence="1" type="ORF">HBO26_00205</name>
</gene>
<dbReference type="EMBL" id="JAAQXV010000001">
    <property type="protein sequence ID" value="NMZ77721.1"/>
    <property type="molecule type" value="Genomic_DNA"/>
</dbReference>
<evidence type="ECO:0008006" key="3">
    <source>
        <dbReference type="Google" id="ProtNLM"/>
    </source>
</evidence>
<organism evidence="1 2">
    <name type="scientific">Pseudomonas mandelii</name>
    <dbReference type="NCBI Taxonomy" id="75612"/>
    <lineage>
        <taxon>Bacteria</taxon>
        <taxon>Pseudomonadati</taxon>
        <taxon>Pseudomonadota</taxon>
        <taxon>Gammaproteobacteria</taxon>
        <taxon>Pseudomonadales</taxon>
        <taxon>Pseudomonadaceae</taxon>
        <taxon>Pseudomonas</taxon>
    </lineage>
</organism>
<accession>A0AB36CQZ9</accession>
<evidence type="ECO:0000313" key="2">
    <source>
        <dbReference type="Proteomes" id="UP000548707"/>
    </source>
</evidence>
<dbReference type="RefSeq" id="WP_169856108.1">
    <property type="nucleotide sequence ID" value="NZ_JAAQXV010000001.1"/>
</dbReference>
<comment type="caution">
    <text evidence="1">The sequence shown here is derived from an EMBL/GenBank/DDBJ whole genome shotgun (WGS) entry which is preliminary data.</text>
</comment>